<gene>
    <name evidence="7" type="ORF">LUCI_2034</name>
</gene>
<dbReference type="GO" id="GO:0016020">
    <property type="term" value="C:membrane"/>
    <property type="evidence" value="ECO:0007669"/>
    <property type="project" value="UniProtKB-SubCell"/>
</dbReference>
<feature type="transmembrane region" description="Helical" evidence="6">
    <location>
        <begin position="191"/>
        <end position="212"/>
    </location>
</feature>
<dbReference type="InterPro" id="IPR022301">
    <property type="entry name" value="Integral_membrane_YjbE"/>
</dbReference>
<feature type="transmembrane region" description="Helical" evidence="6">
    <location>
        <begin position="161"/>
        <end position="179"/>
    </location>
</feature>
<dbReference type="EMBL" id="UPPP01000068">
    <property type="protein sequence ID" value="VBB06798.1"/>
    <property type="molecule type" value="Genomic_DNA"/>
</dbReference>
<evidence type="ECO:0000313" key="7">
    <source>
        <dbReference type="EMBL" id="VBB06798.1"/>
    </source>
</evidence>
<dbReference type="Pfam" id="PF03741">
    <property type="entry name" value="TerC"/>
    <property type="match status" value="1"/>
</dbReference>
<dbReference type="OrthoDB" id="5295733at2"/>
<comment type="subcellular location">
    <subcellularLocation>
        <location evidence="1">Membrane</location>
        <topology evidence="1">Multi-pass membrane protein</topology>
    </subcellularLocation>
</comment>
<sequence length="223" mass="24682">MDYIFILFSIIMVNLLLSGDNALVIALASRKLPTEQQKKAILWGGAGAVGLRILLTMLAILVLRIPFLQAAGGLFLAWISIQLVRQENHQDMEQIEAKTNLWEAVKTIIMADLVMSLDNVIAIAGIAKGNILLLFIGLALSVPAIIWGSKLMMVLMDKWPVAILAGAAFLGWTGGEMVVADPWLREILSSYHQFFLAIPTLFSLTVIFIHFLTARKKKNRLKD</sequence>
<dbReference type="RefSeq" id="WP_122627750.1">
    <property type="nucleotide sequence ID" value="NZ_UPPP01000068.1"/>
</dbReference>
<keyword evidence="3 6" id="KW-0812">Transmembrane</keyword>
<keyword evidence="8" id="KW-1185">Reference proteome</keyword>
<evidence type="ECO:0000256" key="5">
    <source>
        <dbReference type="ARBA" id="ARBA00023136"/>
    </source>
</evidence>
<feature type="transmembrane region" description="Helical" evidence="6">
    <location>
        <begin position="131"/>
        <end position="149"/>
    </location>
</feature>
<proteinExistence type="inferred from homology"/>
<evidence type="ECO:0000256" key="3">
    <source>
        <dbReference type="ARBA" id="ARBA00022692"/>
    </source>
</evidence>
<feature type="transmembrane region" description="Helical" evidence="6">
    <location>
        <begin position="40"/>
        <end position="61"/>
    </location>
</feature>
<evidence type="ECO:0000256" key="4">
    <source>
        <dbReference type="ARBA" id="ARBA00022989"/>
    </source>
</evidence>
<evidence type="ECO:0000256" key="2">
    <source>
        <dbReference type="ARBA" id="ARBA00007511"/>
    </source>
</evidence>
<evidence type="ECO:0000256" key="1">
    <source>
        <dbReference type="ARBA" id="ARBA00004141"/>
    </source>
</evidence>
<reference evidence="7 8" key="1">
    <citation type="submission" date="2018-06" db="EMBL/GenBank/DDBJ databases">
        <authorList>
            <person name="Strepis N."/>
        </authorList>
    </citation>
    <scope>NUCLEOTIDE SEQUENCE [LARGE SCALE GENOMIC DNA]</scope>
    <source>
        <strain evidence="7">LUCI</strain>
    </source>
</reference>
<dbReference type="AlphaFoldDB" id="A0A498RCB9"/>
<dbReference type="PANTHER" id="PTHR30238:SF4">
    <property type="entry name" value="SLL1022 PROTEIN"/>
    <property type="match status" value="1"/>
</dbReference>
<feature type="transmembrane region" description="Helical" evidence="6">
    <location>
        <begin position="104"/>
        <end position="125"/>
    </location>
</feature>
<organism evidence="7 8">
    <name type="scientific">Lucifera butyrica</name>
    <dbReference type="NCBI Taxonomy" id="1351585"/>
    <lineage>
        <taxon>Bacteria</taxon>
        <taxon>Bacillati</taxon>
        <taxon>Bacillota</taxon>
        <taxon>Negativicutes</taxon>
        <taxon>Veillonellales</taxon>
        <taxon>Veillonellaceae</taxon>
        <taxon>Lucifera</taxon>
    </lineage>
</organism>
<dbReference type="Proteomes" id="UP000277811">
    <property type="component" value="Unassembled WGS sequence"/>
</dbReference>
<evidence type="ECO:0000313" key="8">
    <source>
        <dbReference type="Proteomes" id="UP000277811"/>
    </source>
</evidence>
<accession>A0A498RCB9</accession>
<evidence type="ECO:0000256" key="6">
    <source>
        <dbReference type="SAM" id="Phobius"/>
    </source>
</evidence>
<comment type="similarity">
    <text evidence="2">Belongs to the TerC family.</text>
</comment>
<keyword evidence="5 6" id="KW-0472">Membrane</keyword>
<name>A0A498RCB9_9FIRM</name>
<dbReference type="PANTHER" id="PTHR30238">
    <property type="entry name" value="MEMBRANE BOUND PREDICTED REDOX MODULATOR"/>
    <property type="match status" value="1"/>
</dbReference>
<dbReference type="InterPro" id="IPR005496">
    <property type="entry name" value="Integral_membrane_TerC"/>
</dbReference>
<keyword evidence="4 6" id="KW-1133">Transmembrane helix</keyword>
<dbReference type="NCBIfam" id="TIGR03717">
    <property type="entry name" value="R_switched_YjbE"/>
    <property type="match status" value="1"/>
</dbReference>
<protein>
    <submittedName>
        <fullName evidence="7">Integral membrane protein terc</fullName>
    </submittedName>
</protein>
<feature type="transmembrane region" description="Helical" evidence="6">
    <location>
        <begin position="67"/>
        <end position="84"/>
    </location>
</feature>
<feature type="transmembrane region" description="Helical" evidence="6">
    <location>
        <begin position="6"/>
        <end position="28"/>
    </location>
</feature>